<dbReference type="GO" id="GO:0005737">
    <property type="term" value="C:cytoplasm"/>
    <property type="evidence" value="ECO:0007669"/>
    <property type="project" value="TreeGrafter"/>
</dbReference>
<keyword evidence="3" id="KW-1185">Reference proteome</keyword>
<evidence type="ECO:0000256" key="1">
    <source>
        <dbReference type="PIRSR" id="PIRSR016184-1"/>
    </source>
</evidence>
<accession>A0A197JN21</accession>
<dbReference type="NCBIfam" id="TIGR00654">
    <property type="entry name" value="PhzF_family"/>
    <property type="match status" value="1"/>
</dbReference>
<dbReference type="AlphaFoldDB" id="A0A197JN21"/>
<feature type="active site" evidence="1">
    <location>
        <position position="54"/>
    </location>
</feature>
<evidence type="ECO:0000313" key="2">
    <source>
        <dbReference type="EMBL" id="OAQ26642.1"/>
    </source>
</evidence>
<dbReference type="PIRSF" id="PIRSF016184">
    <property type="entry name" value="PhzC_PhzF"/>
    <property type="match status" value="1"/>
</dbReference>
<organism evidence="2 3">
    <name type="scientific">Linnemannia elongata AG-77</name>
    <dbReference type="NCBI Taxonomy" id="1314771"/>
    <lineage>
        <taxon>Eukaryota</taxon>
        <taxon>Fungi</taxon>
        <taxon>Fungi incertae sedis</taxon>
        <taxon>Mucoromycota</taxon>
        <taxon>Mortierellomycotina</taxon>
        <taxon>Mortierellomycetes</taxon>
        <taxon>Mortierellales</taxon>
        <taxon>Mortierellaceae</taxon>
        <taxon>Linnemannia</taxon>
    </lineage>
</organism>
<dbReference type="EMBL" id="KV442065">
    <property type="protein sequence ID" value="OAQ26642.1"/>
    <property type="molecule type" value="Genomic_DNA"/>
</dbReference>
<dbReference type="PANTHER" id="PTHR13774">
    <property type="entry name" value="PHENAZINE BIOSYNTHESIS PROTEIN"/>
    <property type="match status" value="1"/>
</dbReference>
<dbReference type="Pfam" id="PF02567">
    <property type="entry name" value="PhzC-PhzF"/>
    <property type="match status" value="1"/>
</dbReference>
<protein>
    <submittedName>
        <fullName evidence="2">Phenazine biosynthesis protein, PhzF family</fullName>
    </submittedName>
</protein>
<dbReference type="OrthoDB" id="75169at2759"/>
<proteinExistence type="predicted"/>
<dbReference type="Gene3D" id="3.10.310.10">
    <property type="entry name" value="Diaminopimelate Epimerase, Chain A, domain 1"/>
    <property type="match status" value="2"/>
</dbReference>
<reference evidence="2 3" key="1">
    <citation type="submission" date="2016-05" db="EMBL/GenBank/DDBJ databases">
        <title>Genome sequencing reveals origins of a unique bacterial endosymbiosis in the earliest lineages of terrestrial Fungi.</title>
        <authorList>
            <consortium name="DOE Joint Genome Institute"/>
            <person name="Uehling J."/>
            <person name="Gryganskyi A."/>
            <person name="Hameed K."/>
            <person name="Tschaplinski T."/>
            <person name="Misztal P."/>
            <person name="Wu S."/>
            <person name="Desiro A."/>
            <person name="Vande Pol N."/>
            <person name="Du Z.-Y."/>
            <person name="Zienkiewicz A."/>
            <person name="Zienkiewicz K."/>
            <person name="Morin E."/>
            <person name="Tisserant E."/>
            <person name="Splivallo R."/>
            <person name="Hainaut M."/>
            <person name="Henrissat B."/>
            <person name="Ohm R."/>
            <person name="Kuo A."/>
            <person name="Yan J."/>
            <person name="Lipzen A."/>
            <person name="Nolan M."/>
            <person name="Labutti K."/>
            <person name="Barry K."/>
            <person name="Goldstein A."/>
            <person name="Labbe J."/>
            <person name="Schadt C."/>
            <person name="Tuskan G."/>
            <person name="Grigoriev I."/>
            <person name="Martin F."/>
            <person name="Vilgalys R."/>
            <person name="Bonito G."/>
        </authorList>
    </citation>
    <scope>NUCLEOTIDE SEQUENCE [LARGE SCALE GENOMIC DNA]</scope>
    <source>
        <strain evidence="2 3">AG-77</strain>
    </source>
</reference>
<dbReference type="Proteomes" id="UP000078512">
    <property type="component" value="Unassembled WGS sequence"/>
</dbReference>
<dbReference type="InterPro" id="IPR003719">
    <property type="entry name" value="Phenazine_PhzF-like"/>
</dbReference>
<dbReference type="PANTHER" id="PTHR13774:SF32">
    <property type="entry name" value="ANTISENSE-ENHANCING SEQUENCE 1"/>
    <property type="match status" value="1"/>
</dbReference>
<dbReference type="SUPFAM" id="SSF54506">
    <property type="entry name" value="Diaminopimelate epimerase-like"/>
    <property type="match status" value="1"/>
</dbReference>
<name>A0A197JN21_9FUNG</name>
<dbReference type="STRING" id="1314771.A0A197JN21"/>
<dbReference type="GO" id="GO:0016853">
    <property type="term" value="F:isomerase activity"/>
    <property type="evidence" value="ECO:0007669"/>
    <property type="project" value="TreeGrafter"/>
</dbReference>
<evidence type="ECO:0000313" key="3">
    <source>
        <dbReference type="Proteomes" id="UP000078512"/>
    </source>
</evidence>
<sequence>MTSLSTYPFYQLDVFTDKGYLGNPLAVIVALDPALPIPNDEQMQKIANWTNLSETTFLLPPTDPSKADYKVRIYTPVEELPFAGHPTIGTCRTFLEHTQGGVQQAKGKKIVQECGVGLVNLLVAEDGSIAFTAPPLSKTGPVEEEKVLVACKAMGIAREDVIDTQWVINGPHWFALQLKDVTTVLNASRIPNQESKKIKFGVVGLYSPQERQSADAAFCEIRAFPHSVNVDEDPVTGSFNAGVAQWLIGKGVAPAHYVASQGQAMGRRGRVVVHRDDSDLTLEVSKRPIWIGGESVICVRGTIQI</sequence>
<gene>
    <name evidence="2" type="ORF">K457DRAFT_146401</name>
</gene>